<organism evidence="1">
    <name type="scientific">marine sediment metagenome</name>
    <dbReference type="NCBI Taxonomy" id="412755"/>
    <lineage>
        <taxon>unclassified sequences</taxon>
        <taxon>metagenomes</taxon>
        <taxon>ecological metagenomes</taxon>
    </lineage>
</organism>
<name>A0A0F9FJL9_9ZZZZ</name>
<sequence length="241" mass="27298">MTKPSAEFPVLREGRRTSQCKRCNCERATRHRIAAGEAGRAKRRAAYTRRRAEEKAEASNVIPFVPSMRVNLIHNQKWCCTCDKLKPVENFGTRAIGGRYSECKQCTSKRSKDWYYANTERALSNNLINLLRKKVVLKLGARCASPDCLVPGGCTDVRAIQIDHVHNDGAEERKKYGDALGPRGGQKPLSRSKTAAIYQLALEDTSGRYQLLCANCNVIKEHERRREQYRQRRQETANAAS</sequence>
<dbReference type="AlphaFoldDB" id="A0A0F9FJL9"/>
<dbReference type="EMBL" id="LAZR01021106">
    <property type="protein sequence ID" value="KKL86478.1"/>
    <property type="molecule type" value="Genomic_DNA"/>
</dbReference>
<comment type="caution">
    <text evidence="1">The sequence shown here is derived from an EMBL/GenBank/DDBJ whole genome shotgun (WGS) entry which is preliminary data.</text>
</comment>
<evidence type="ECO:0000313" key="1">
    <source>
        <dbReference type="EMBL" id="KKL86478.1"/>
    </source>
</evidence>
<reference evidence="1" key="1">
    <citation type="journal article" date="2015" name="Nature">
        <title>Complex archaea that bridge the gap between prokaryotes and eukaryotes.</title>
        <authorList>
            <person name="Spang A."/>
            <person name="Saw J.H."/>
            <person name="Jorgensen S.L."/>
            <person name="Zaremba-Niedzwiedzka K."/>
            <person name="Martijn J."/>
            <person name="Lind A.E."/>
            <person name="van Eijk R."/>
            <person name="Schleper C."/>
            <person name="Guy L."/>
            <person name="Ettema T.J."/>
        </authorList>
    </citation>
    <scope>NUCLEOTIDE SEQUENCE</scope>
</reference>
<gene>
    <name evidence="1" type="ORF">LCGC14_1944350</name>
</gene>
<accession>A0A0F9FJL9</accession>
<protein>
    <submittedName>
        <fullName evidence="1">Uncharacterized protein</fullName>
    </submittedName>
</protein>
<proteinExistence type="predicted"/>